<dbReference type="Pfam" id="PF00400">
    <property type="entry name" value="WD40"/>
    <property type="match status" value="2"/>
</dbReference>
<name>A0A177BAD2_9BILA</name>
<feature type="repeat" description="WD" evidence="4">
    <location>
        <begin position="591"/>
        <end position="632"/>
    </location>
</feature>
<dbReference type="CDD" id="cd00051">
    <property type="entry name" value="EFh"/>
    <property type="match status" value="1"/>
</dbReference>
<feature type="repeat" description="WD" evidence="4">
    <location>
        <begin position="385"/>
        <end position="400"/>
    </location>
</feature>
<dbReference type="PANTHER" id="PTHR44324:SF3">
    <property type="entry name" value="WD REPEAT-CONTAINING PROTEIN 49-LIKE"/>
    <property type="match status" value="1"/>
</dbReference>
<evidence type="ECO:0000256" key="3">
    <source>
        <dbReference type="ARBA" id="ARBA00022837"/>
    </source>
</evidence>
<protein>
    <recommendedName>
        <fullName evidence="5">EF-hand domain-containing protein</fullName>
    </recommendedName>
</protein>
<dbReference type="InterPro" id="IPR036322">
    <property type="entry name" value="WD40_repeat_dom_sf"/>
</dbReference>
<dbReference type="Proteomes" id="UP000078046">
    <property type="component" value="Unassembled WGS sequence"/>
</dbReference>
<feature type="domain" description="EF-hand" evidence="5">
    <location>
        <begin position="51"/>
        <end position="86"/>
    </location>
</feature>
<feature type="repeat" description="WD" evidence="4">
    <location>
        <begin position="538"/>
        <end position="579"/>
    </location>
</feature>
<accession>A0A177BAD2</accession>
<dbReference type="EMBL" id="LWCA01000129">
    <property type="protein sequence ID" value="OAF70612.1"/>
    <property type="molecule type" value="Genomic_DNA"/>
</dbReference>
<gene>
    <name evidence="6" type="ORF">A3Q56_01639</name>
</gene>
<dbReference type="InterPro" id="IPR051242">
    <property type="entry name" value="WD-EF-hand_domain"/>
</dbReference>
<dbReference type="SMART" id="SM00320">
    <property type="entry name" value="WD40"/>
    <property type="match status" value="6"/>
</dbReference>
<dbReference type="InterPro" id="IPR015943">
    <property type="entry name" value="WD40/YVTN_repeat-like_dom_sf"/>
</dbReference>
<dbReference type="PROSITE" id="PS50222">
    <property type="entry name" value="EF_HAND_2"/>
    <property type="match status" value="2"/>
</dbReference>
<dbReference type="Gene3D" id="1.10.238.10">
    <property type="entry name" value="EF-hand"/>
    <property type="match status" value="1"/>
</dbReference>
<organism evidence="6 7">
    <name type="scientific">Intoshia linei</name>
    <dbReference type="NCBI Taxonomy" id="1819745"/>
    <lineage>
        <taxon>Eukaryota</taxon>
        <taxon>Metazoa</taxon>
        <taxon>Spiralia</taxon>
        <taxon>Lophotrochozoa</taxon>
        <taxon>Mesozoa</taxon>
        <taxon>Orthonectida</taxon>
        <taxon>Rhopaluridae</taxon>
        <taxon>Intoshia</taxon>
    </lineage>
</organism>
<dbReference type="PROSITE" id="PS50082">
    <property type="entry name" value="WD_REPEATS_2"/>
    <property type="match status" value="3"/>
</dbReference>
<comment type="caution">
    <text evidence="6">The sequence shown here is derived from an EMBL/GenBank/DDBJ whole genome shotgun (WGS) entry which is preliminary data.</text>
</comment>
<proteinExistence type="predicted"/>
<dbReference type="SUPFAM" id="SSF50978">
    <property type="entry name" value="WD40 repeat-like"/>
    <property type="match status" value="3"/>
</dbReference>
<dbReference type="OrthoDB" id="5980302at2759"/>
<dbReference type="PANTHER" id="PTHR44324">
    <property type="entry name" value="WD40 REPEAT DOMAIN 95"/>
    <property type="match status" value="1"/>
</dbReference>
<dbReference type="GO" id="GO:0005509">
    <property type="term" value="F:calcium ion binding"/>
    <property type="evidence" value="ECO:0007669"/>
    <property type="project" value="InterPro"/>
</dbReference>
<evidence type="ECO:0000259" key="5">
    <source>
        <dbReference type="PROSITE" id="PS50222"/>
    </source>
</evidence>
<dbReference type="PROSITE" id="PS00018">
    <property type="entry name" value="EF_HAND_1"/>
    <property type="match status" value="1"/>
</dbReference>
<evidence type="ECO:0000256" key="4">
    <source>
        <dbReference type="PROSITE-ProRule" id="PRU00221"/>
    </source>
</evidence>
<reference evidence="6 7" key="1">
    <citation type="submission" date="2016-04" db="EMBL/GenBank/DDBJ databases">
        <title>The genome of Intoshia linei affirms orthonectids as highly simplified spiralians.</title>
        <authorList>
            <person name="Mikhailov K.V."/>
            <person name="Slusarev G.S."/>
            <person name="Nikitin M.A."/>
            <person name="Logacheva M.D."/>
            <person name="Penin A."/>
            <person name="Aleoshin V."/>
            <person name="Panchin Y.V."/>
        </authorList>
    </citation>
    <scope>NUCLEOTIDE SEQUENCE [LARGE SCALE GENOMIC DNA]</scope>
    <source>
        <strain evidence="6">Intl2013</strain>
        <tissue evidence="6">Whole animal</tissue>
    </source>
</reference>
<dbReference type="SUPFAM" id="SSF47473">
    <property type="entry name" value="EF-hand"/>
    <property type="match status" value="1"/>
</dbReference>
<dbReference type="InterPro" id="IPR019775">
    <property type="entry name" value="WD40_repeat_CS"/>
</dbReference>
<dbReference type="Gene3D" id="2.130.10.10">
    <property type="entry name" value="YVTN repeat-like/Quinoprotein amine dehydrogenase"/>
    <property type="match status" value="2"/>
</dbReference>
<keyword evidence="3" id="KW-0106">Calcium</keyword>
<dbReference type="Pfam" id="PF13499">
    <property type="entry name" value="EF-hand_7"/>
    <property type="match status" value="1"/>
</dbReference>
<dbReference type="InterPro" id="IPR018247">
    <property type="entry name" value="EF_Hand_1_Ca_BS"/>
</dbReference>
<dbReference type="SMART" id="SM00054">
    <property type="entry name" value="EFh"/>
    <property type="match status" value="2"/>
</dbReference>
<feature type="domain" description="EF-hand" evidence="5">
    <location>
        <begin position="14"/>
        <end position="49"/>
    </location>
</feature>
<dbReference type="InterPro" id="IPR002048">
    <property type="entry name" value="EF_hand_dom"/>
</dbReference>
<dbReference type="PROSITE" id="PS00678">
    <property type="entry name" value="WD_REPEATS_1"/>
    <property type="match status" value="1"/>
</dbReference>
<sequence>MSSKKNIDNELTEERLKALQDIFQKSDSDKGGGLDIYEFRNAFKCAVSNTLTYQEIDEIFMKVDINCDGQVDWEEYITYMMLEFKERDNMQQHQNNVFSETFTNSEFPHKQKIAGIVYLYTKNESKVSKDCISSQISNFDYMVTISESGVLCVWMQKTLNLQGTLMLKQPDSKCTSHITDCHYIENSQIIAISTTRRQLLFVQYSSMGLRQLNTISMLPEMPYCITKGHDLHISNQNGLNVSKGNMYTLPGYYSIYVGDIYGKVISITFKTFVSQTRIFPNSNNLIQISFTQIKLGAIYGIKTSSICDFGITWMRGLRRLPTLQGLACCCKQNINSLLVIDINFINNLNYSNSQKNISTKNDNRAILVLNVHKGINVFQLCEKMNMIITGGYDGKLRIWNPTINKMPPLVIIEDFINCSILDMQITYDETLIFTLSDKNEIHVRSLHTQQLMQSLIVSFSKNSKIPKLEMGTLGIAKPNRTNNEYKTVLRSKKPKELLKIKNVQDGIHLIDYDNFHRVLSVCGKQLGVFKKLEAIHSLKTLDYPINCIVYNPLFNQIISGSSDGLICVWAFNTASLVMQFRGHYRTGKKALIRSSSEVTHLSLDKMWRRLISSGTDGYAKIWNFHNGNCLYKLVVSNQDFPLCTKFFTLDYVLLLYENSVYLHSLKNYEQLNNLSKHEPQKLNGPYDRVEMTCVASIGERIMCVGYRNSNLDVFRLNIMSGSKTSLIETYSLKQELNLKHETSVIGIHSFNLEDDKCEEIDDERSNLKNCTFFIIVTYQNGYIQCFSMCDNIFINKKFTSLWIYRPYPDGFDSLSQENINSLEEKQLENYNKIIKILQSRIIVSSNFNKKSKLLFTGTLDGYFQVYSVNVKPLYTHIKRLQFKTTSKKISMFDLNHNQKSQSARNKKLYNFKLHYETPDRNFIQSAINKNHEGVSKIDITNVNKYSNRLTETDADLDFYYVNLYHKFIKARKTRFKSKNKRFTQTKGYSPAYFGHEYIENDNLKILTITKAHVNSIDSIDFANDFCESEEKLEKNTDVSNDPVSDLKINDNMDLIVKSYQDCKKNPKYVITSSKDCSIRVWTINGLYVGIIGQPNQWNISRFHGQIKNLNVPNKEGNKFKFFKINKFILPTDIVPYIDATNIYSLSQGERRAWKKPRRLIAIISILRTLGLNRRVSLNDDKKSLKFKPLYRNFSLTTNSDQQKSEEEMFTEMIETNTILFDSYWKRIHDVEEKRKIRLQKLNVLQKFKQNFDINDNQIFKSIPLQKMKKVAVNFKIDIFSSNGNGTNGPYTK</sequence>
<evidence type="ECO:0000313" key="7">
    <source>
        <dbReference type="Proteomes" id="UP000078046"/>
    </source>
</evidence>
<dbReference type="InterPro" id="IPR011992">
    <property type="entry name" value="EF-hand-dom_pair"/>
</dbReference>
<keyword evidence="1 4" id="KW-0853">WD repeat</keyword>
<keyword evidence="7" id="KW-1185">Reference proteome</keyword>
<dbReference type="InterPro" id="IPR001680">
    <property type="entry name" value="WD40_rpt"/>
</dbReference>
<keyword evidence="2" id="KW-0677">Repeat</keyword>
<evidence type="ECO:0000313" key="6">
    <source>
        <dbReference type="EMBL" id="OAF70612.1"/>
    </source>
</evidence>
<evidence type="ECO:0000256" key="1">
    <source>
        <dbReference type="ARBA" id="ARBA00022574"/>
    </source>
</evidence>
<evidence type="ECO:0000256" key="2">
    <source>
        <dbReference type="ARBA" id="ARBA00022737"/>
    </source>
</evidence>